<keyword evidence="1" id="KW-1133">Transmembrane helix</keyword>
<proteinExistence type="predicted"/>
<evidence type="ECO:0000313" key="2">
    <source>
        <dbReference type="EMBL" id="RVT91288.1"/>
    </source>
</evidence>
<comment type="caution">
    <text evidence="2">The sequence shown here is derived from an EMBL/GenBank/DDBJ whole genome shotgun (WGS) entry which is preliminary data.</text>
</comment>
<evidence type="ECO:0000313" key="3">
    <source>
        <dbReference type="Proteomes" id="UP000282971"/>
    </source>
</evidence>
<reference evidence="2 3" key="1">
    <citation type="submission" date="2019-01" db="EMBL/GenBank/DDBJ databases">
        <authorList>
            <person name="Chen W.-M."/>
        </authorList>
    </citation>
    <scope>NUCLEOTIDE SEQUENCE [LARGE SCALE GENOMIC DNA]</scope>
    <source>
        <strain evidence="2 3">CCP-7</strain>
    </source>
</reference>
<protein>
    <submittedName>
        <fullName evidence="2">Uncharacterized protein</fullName>
    </submittedName>
</protein>
<keyword evidence="3" id="KW-1185">Reference proteome</keyword>
<dbReference type="EMBL" id="SACN01000002">
    <property type="protein sequence ID" value="RVT91288.1"/>
    <property type="molecule type" value="Genomic_DNA"/>
</dbReference>
<organism evidence="2 3">
    <name type="scientific">Sphingomonas crocodyli</name>
    <dbReference type="NCBI Taxonomy" id="1979270"/>
    <lineage>
        <taxon>Bacteria</taxon>
        <taxon>Pseudomonadati</taxon>
        <taxon>Pseudomonadota</taxon>
        <taxon>Alphaproteobacteria</taxon>
        <taxon>Sphingomonadales</taxon>
        <taxon>Sphingomonadaceae</taxon>
        <taxon>Sphingomonas</taxon>
    </lineage>
</organism>
<feature type="transmembrane region" description="Helical" evidence="1">
    <location>
        <begin position="6"/>
        <end position="28"/>
    </location>
</feature>
<dbReference type="Proteomes" id="UP000282971">
    <property type="component" value="Unassembled WGS sequence"/>
</dbReference>
<dbReference type="AlphaFoldDB" id="A0A437M0V5"/>
<name>A0A437M0V5_9SPHN</name>
<keyword evidence="1" id="KW-0812">Transmembrane</keyword>
<dbReference type="RefSeq" id="WP_127745300.1">
    <property type="nucleotide sequence ID" value="NZ_SACN01000002.1"/>
</dbReference>
<keyword evidence="1" id="KW-0472">Membrane</keyword>
<accession>A0A437M0V5</accession>
<evidence type="ECO:0000256" key="1">
    <source>
        <dbReference type="SAM" id="Phobius"/>
    </source>
</evidence>
<sequence>MFNLAVIISFISGAALAVGVVGLVAAFWPRPKRRSGVAADEGATRQKLREEARISAAAGEVDLTIHSVGIEQLLFDSVEQAKHR</sequence>
<gene>
    <name evidence="2" type="ORF">EOD43_17430</name>
</gene>